<organism evidence="1 2">
    <name type="scientific">Clonostachys solani</name>
    <dbReference type="NCBI Taxonomy" id="160281"/>
    <lineage>
        <taxon>Eukaryota</taxon>
        <taxon>Fungi</taxon>
        <taxon>Dikarya</taxon>
        <taxon>Ascomycota</taxon>
        <taxon>Pezizomycotina</taxon>
        <taxon>Sordariomycetes</taxon>
        <taxon>Hypocreomycetidae</taxon>
        <taxon>Hypocreales</taxon>
        <taxon>Bionectriaceae</taxon>
        <taxon>Clonostachys</taxon>
    </lineage>
</organism>
<feature type="non-terminal residue" evidence="1">
    <location>
        <position position="73"/>
    </location>
</feature>
<accession>A0A9N9Z8H3</accession>
<proteinExistence type="predicted"/>
<dbReference type="AlphaFoldDB" id="A0A9N9Z8H3"/>
<sequence length="73" mass="8036">MVRGRSSPEDQMRHARRIFDGVVLRQEAAETPTADDGLLVAEEVTPDAFDVVDNLVKRVWFCPGALPVASVVE</sequence>
<dbReference type="Proteomes" id="UP000775872">
    <property type="component" value="Unassembled WGS sequence"/>
</dbReference>
<keyword evidence="2" id="KW-1185">Reference proteome</keyword>
<gene>
    <name evidence="1" type="ORF">CSOL1703_00014079</name>
</gene>
<protein>
    <submittedName>
        <fullName evidence="1">Uncharacterized protein</fullName>
    </submittedName>
</protein>
<name>A0A9N9Z8H3_9HYPO</name>
<reference evidence="2" key="1">
    <citation type="submission" date="2019-06" db="EMBL/GenBank/DDBJ databases">
        <authorList>
            <person name="Broberg M."/>
        </authorList>
    </citation>
    <scope>NUCLEOTIDE SEQUENCE [LARGE SCALE GENOMIC DNA]</scope>
</reference>
<reference evidence="1 2" key="2">
    <citation type="submission" date="2021-10" db="EMBL/GenBank/DDBJ databases">
        <authorList>
            <person name="Piombo E."/>
        </authorList>
    </citation>
    <scope>NUCLEOTIDE SEQUENCE [LARGE SCALE GENOMIC DNA]</scope>
</reference>
<comment type="caution">
    <text evidence="1">The sequence shown here is derived from an EMBL/GenBank/DDBJ whole genome shotgun (WGS) entry which is preliminary data.</text>
</comment>
<evidence type="ECO:0000313" key="1">
    <source>
        <dbReference type="EMBL" id="CAH0050833.1"/>
    </source>
</evidence>
<dbReference type="EMBL" id="CABFOC020000038">
    <property type="protein sequence ID" value="CAH0050833.1"/>
    <property type="molecule type" value="Genomic_DNA"/>
</dbReference>
<evidence type="ECO:0000313" key="2">
    <source>
        <dbReference type="Proteomes" id="UP000775872"/>
    </source>
</evidence>